<dbReference type="Pfam" id="PF08811">
    <property type="entry name" value="DUF1800"/>
    <property type="match status" value="1"/>
</dbReference>
<reference evidence="1 2" key="1">
    <citation type="submission" date="2024-04" db="EMBL/GenBank/DDBJ databases">
        <title>Novel species of the genus Ideonella isolated from streams.</title>
        <authorList>
            <person name="Lu H."/>
        </authorList>
    </citation>
    <scope>NUCLEOTIDE SEQUENCE [LARGE SCALE GENOMIC DNA]</scope>
    <source>
        <strain evidence="1 2">DXS29W</strain>
    </source>
</reference>
<dbReference type="EMBL" id="JBBUTG010000002">
    <property type="protein sequence ID" value="MEK8030303.1"/>
    <property type="molecule type" value="Genomic_DNA"/>
</dbReference>
<proteinExistence type="predicted"/>
<keyword evidence="2" id="KW-1185">Reference proteome</keyword>
<name>A0ABU9BLC9_9BURK</name>
<dbReference type="RefSeq" id="WP_341424650.1">
    <property type="nucleotide sequence ID" value="NZ_JBBUTG010000002.1"/>
</dbReference>
<dbReference type="PANTHER" id="PTHR43737">
    <property type="entry name" value="BLL7424 PROTEIN"/>
    <property type="match status" value="1"/>
</dbReference>
<dbReference type="PROSITE" id="PS51257">
    <property type="entry name" value="PROKAR_LIPOPROTEIN"/>
    <property type="match status" value="1"/>
</dbReference>
<dbReference type="PANTHER" id="PTHR43737:SF1">
    <property type="entry name" value="DUF1501 DOMAIN-CONTAINING PROTEIN"/>
    <property type="match status" value="1"/>
</dbReference>
<dbReference type="Proteomes" id="UP001371218">
    <property type="component" value="Unassembled WGS sequence"/>
</dbReference>
<gene>
    <name evidence="1" type="ORF">AACH06_05655</name>
</gene>
<protein>
    <submittedName>
        <fullName evidence="1">DUF1800 family protein</fullName>
    </submittedName>
</protein>
<dbReference type="InterPro" id="IPR014917">
    <property type="entry name" value="DUF1800"/>
</dbReference>
<sequence>MMRHHEREGRAERRWLAMAGAAVLALAGCGGGAEDSTATAEEGQQRASALASDVRAEGTQAFVTSQMDAVRLAHQATFGPSESLVNEIRTKGPKAWIVSQLGLSLSRYKLGGDNSPDKNTSTTEFCQLPDQVKNPNCWRDYFSSEPLLWDFYRNAVRNNDQLRQRVSLALSQLLVISNVDVDGTYGLRLFYNNMITGAFGNYRDLLRQVAVSPMMGEYLNHVNNDQAAPNENFARELLQLFTIGPCKLNMDGTLVGGRCAATYDNDRVRSYAYALTGWTYPPGGADRWGCHPDGANCKYLYGDMVPAAGTLRDTKQRSLLSNVLVPAGTPAPKALEKVLDSLMSHPNIAPYVGKHMIQQLVTSNPSPEYVTRVAKAFNTGKYDDIGTGKKGDMAAVTAAVLLDKEARNEKPGAQFGRLREPIQLFTGAIRAIGGDTDGNALGFWQGENLSQHTFRSPTVFNYYSQDFPLSGSKLIAPPFGIHNASTALNRLSYLTMLFDWGGADPQKDVPGAVGTKLNYDAWLTDAADATKLVDRMSRLVLGENLPEPARTKVIEAVAHFDNDNYPGEWRRQRVQRAGWLVLSSPQYQIVR</sequence>
<accession>A0ABU9BLC9</accession>
<evidence type="ECO:0000313" key="1">
    <source>
        <dbReference type="EMBL" id="MEK8030303.1"/>
    </source>
</evidence>
<comment type="caution">
    <text evidence="1">The sequence shown here is derived from an EMBL/GenBank/DDBJ whole genome shotgun (WGS) entry which is preliminary data.</text>
</comment>
<organism evidence="1 2">
    <name type="scientific">Ideonella lacteola</name>
    <dbReference type="NCBI Taxonomy" id="2984193"/>
    <lineage>
        <taxon>Bacteria</taxon>
        <taxon>Pseudomonadati</taxon>
        <taxon>Pseudomonadota</taxon>
        <taxon>Betaproteobacteria</taxon>
        <taxon>Burkholderiales</taxon>
        <taxon>Sphaerotilaceae</taxon>
        <taxon>Ideonella</taxon>
    </lineage>
</organism>
<evidence type="ECO:0000313" key="2">
    <source>
        <dbReference type="Proteomes" id="UP001371218"/>
    </source>
</evidence>